<reference evidence="2 3" key="1">
    <citation type="submission" date="2019-09" db="EMBL/GenBank/DDBJ databases">
        <title>Genome sequence of Rhodovastum atsumiense, a diverse member of the Acetobacteraceae family of non-sulfur purple photosynthetic bacteria.</title>
        <authorList>
            <person name="Meyer T."/>
            <person name="Kyndt J."/>
        </authorList>
    </citation>
    <scope>NUCLEOTIDE SEQUENCE [LARGE SCALE GENOMIC DNA]</scope>
    <source>
        <strain evidence="2 3">DSM 21279</strain>
    </source>
</reference>
<dbReference type="SUPFAM" id="SSF53681">
    <property type="entry name" value="Aspartate/glutamate racemase"/>
    <property type="match status" value="1"/>
</dbReference>
<dbReference type="OrthoDB" id="9791723at2"/>
<dbReference type="Pfam" id="PF01177">
    <property type="entry name" value="Asp_Glu_race"/>
    <property type="match status" value="1"/>
</dbReference>
<dbReference type="GO" id="GO:0047661">
    <property type="term" value="F:amino-acid racemase activity"/>
    <property type="evidence" value="ECO:0007669"/>
    <property type="project" value="InterPro"/>
</dbReference>
<accession>A0A5M6IW30</accession>
<dbReference type="InterPro" id="IPR052186">
    <property type="entry name" value="Hydantoin_racemase-like"/>
</dbReference>
<dbReference type="AlphaFoldDB" id="A0A5M6IW30"/>
<dbReference type="EMBL" id="VWPK01000014">
    <property type="protein sequence ID" value="KAA5612169.1"/>
    <property type="molecule type" value="Genomic_DNA"/>
</dbReference>
<dbReference type="PANTHER" id="PTHR28047">
    <property type="entry name" value="PROTEIN DCG1"/>
    <property type="match status" value="1"/>
</dbReference>
<keyword evidence="3" id="KW-1185">Reference proteome</keyword>
<dbReference type="Gene3D" id="3.40.50.12500">
    <property type="match status" value="1"/>
</dbReference>
<dbReference type="PANTHER" id="PTHR28047:SF5">
    <property type="entry name" value="PROTEIN DCG1"/>
    <property type="match status" value="1"/>
</dbReference>
<dbReference type="RefSeq" id="WP_150040777.1">
    <property type="nucleotide sequence ID" value="NZ_OW485601.1"/>
</dbReference>
<evidence type="ECO:0000313" key="2">
    <source>
        <dbReference type="EMBL" id="KAA5612169.1"/>
    </source>
</evidence>
<gene>
    <name evidence="2" type="ORF">F1189_10925</name>
</gene>
<dbReference type="Proteomes" id="UP000325255">
    <property type="component" value="Unassembled WGS sequence"/>
</dbReference>
<organism evidence="2 3">
    <name type="scientific">Rhodovastum atsumiense</name>
    <dbReference type="NCBI Taxonomy" id="504468"/>
    <lineage>
        <taxon>Bacteria</taxon>
        <taxon>Pseudomonadati</taxon>
        <taxon>Pseudomonadota</taxon>
        <taxon>Alphaproteobacteria</taxon>
        <taxon>Acetobacterales</taxon>
        <taxon>Acetobacteraceae</taxon>
        <taxon>Rhodovastum</taxon>
    </lineage>
</organism>
<evidence type="ECO:0000313" key="3">
    <source>
        <dbReference type="Proteomes" id="UP000325255"/>
    </source>
</evidence>
<dbReference type="InterPro" id="IPR053714">
    <property type="entry name" value="Iso_Racemase_Enz_sf"/>
</dbReference>
<evidence type="ECO:0000256" key="1">
    <source>
        <dbReference type="ARBA" id="ARBA00038414"/>
    </source>
</evidence>
<comment type="similarity">
    <text evidence="1">Belongs to the HyuE racemase family.</text>
</comment>
<dbReference type="InterPro" id="IPR015942">
    <property type="entry name" value="Asp/Glu/hydantoin_racemase"/>
</dbReference>
<proteinExistence type="inferred from homology"/>
<name>A0A5M6IW30_9PROT</name>
<comment type="caution">
    <text evidence="2">The sequence shown here is derived from an EMBL/GenBank/DDBJ whole genome shotgun (WGS) entry which is preliminary data.</text>
</comment>
<sequence>MSQGVSRPGPILVINPNSSEIVTQGLSDALAGFRFPAGPAIECVTITEGPTGVVTQREVDESALRVGDLIAARPDCGAYVIACYSQPGLDLGRSLTKQPVLGIQDAGVLAALSLADSFGVIAVSPLSIPRHLRTLRRLGVEQRLAAEVALEGISVADSGHGEESFGQLLRAGERLLAAGAGAVVLGCAGMSGHRARLEQALGVPVIDPTQAAVATALGLLLTAG</sequence>
<dbReference type="InterPro" id="IPR001920">
    <property type="entry name" value="Asp/Glu_race"/>
</dbReference>
<protein>
    <submittedName>
        <fullName evidence="2">Asp/Glu racemase</fullName>
    </submittedName>
</protein>